<evidence type="ECO:0000256" key="1">
    <source>
        <dbReference type="ARBA" id="ARBA00022723"/>
    </source>
</evidence>
<dbReference type="PRINTS" id="PR00092">
    <property type="entry name" value="TYROSINASE"/>
</dbReference>
<dbReference type="VEuPathDB" id="FungiDB:AeMF1_020177"/>
<gene>
    <name evidence="4" type="ORF">Ae201684_002284</name>
</gene>
<dbReference type="EMBL" id="VJMJ01000023">
    <property type="protein sequence ID" value="KAF0742890.1"/>
    <property type="molecule type" value="Genomic_DNA"/>
</dbReference>
<dbReference type="PROSITE" id="PS00497">
    <property type="entry name" value="TYROSINASE_1"/>
    <property type="match status" value="1"/>
</dbReference>
<dbReference type="Proteomes" id="UP000481153">
    <property type="component" value="Unassembled WGS sequence"/>
</dbReference>
<dbReference type="InterPro" id="IPR050316">
    <property type="entry name" value="Tyrosinase/Hemocyanin"/>
</dbReference>
<proteinExistence type="predicted"/>
<dbReference type="PANTHER" id="PTHR11474:SF126">
    <property type="entry name" value="TYROSINASE-LIKE PROTEIN TYR-1-RELATED"/>
    <property type="match status" value="1"/>
</dbReference>
<name>A0A6G0XRD8_9STRA</name>
<dbReference type="AlphaFoldDB" id="A0A6G0XRD8"/>
<evidence type="ECO:0000256" key="2">
    <source>
        <dbReference type="ARBA" id="ARBA00023008"/>
    </source>
</evidence>
<protein>
    <recommendedName>
        <fullName evidence="3">Tyrosinase copper-binding domain-containing protein</fullName>
    </recommendedName>
</protein>
<dbReference type="PANTHER" id="PTHR11474">
    <property type="entry name" value="TYROSINASE FAMILY MEMBER"/>
    <property type="match status" value="1"/>
</dbReference>
<keyword evidence="5" id="KW-1185">Reference proteome</keyword>
<evidence type="ECO:0000313" key="4">
    <source>
        <dbReference type="EMBL" id="KAF0742890.1"/>
    </source>
</evidence>
<keyword evidence="2" id="KW-0186">Copper</keyword>
<feature type="domain" description="Tyrosinase copper-binding" evidence="3">
    <location>
        <begin position="185"/>
        <end position="203"/>
    </location>
</feature>
<dbReference type="SUPFAM" id="SSF48056">
    <property type="entry name" value="Di-copper centre-containing domain"/>
    <property type="match status" value="1"/>
</dbReference>
<evidence type="ECO:0000313" key="5">
    <source>
        <dbReference type="Proteomes" id="UP000481153"/>
    </source>
</evidence>
<accession>A0A6G0XRD8</accession>
<sequence>MRKCVFLDGSLRFLGIIQYSTLCSSPLAAPTANHRPHELPDTLTPIWQLSLTMTSASATPDVEKQQLVENTPLVVQEPATGVSKWTRYVAVTVILAVASVVLLSHSPKPTPAAQVPVVEDAAPVVEAEPVNLAASCGFRVRKNWDRYTPAEKARYLKAVQMAMTKGLYERFVQIHGETANNKEAHGSSCVFLLWHRKYLIGFENMLRSLSPEFACLTIPYYDYIQHAVNRLTSKCVTMEECSPILREMGGSRGTPSKAVVAGRTYTNCVAKYPLSSSCEDPTKSCNKCVPRGSWSTTNFPNIGYALIKKGLLYSNDYLEASKSIEMNPHNMVHNALKGVMMDAYMSPTEPVFFSHHATIDLLHAIYQKCKVTPLGLKGEDLYKHPKNFVGCTQPPKDPNGRVITYQTEVLMRSIYKGVPTPVDEDPELKQYFVGLPPNYAQFTDTKNLGDNSYVYEIPGLLGDLWTRCEGSDSSFDSLAKIMLNKLNLNRAKDEETVEAVTPPVLKNKVIPITRERNIAYLAWRHEIALLGREQNLTARQIDADLAKMIVYIYDKYLPGEVKDYSPEFKEMWRITEPSLSKQILDGINDGTHPIRIDGWRAVTEKYFGASICGTCNNCRYVNPTGSINACYADWTAEQCDSAGDGYTWCGDVKVTLNATCATCKNCYHPGSEACYDHWKPADCASLPNHNWCGN</sequence>
<dbReference type="GO" id="GO:0046872">
    <property type="term" value="F:metal ion binding"/>
    <property type="evidence" value="ECO:0007669"/>
    <property type="project" value="UniProtKB-KW"/>
</dbReference>
<evidence type="ECO:0000259" key="3">
    <source>
        <dbReference type="PROSITE" id="PS00497"/>
    </source>
</evidence>
<dbReference type="Pfam" id="PF00264">
    <property type="entry name" value="Tyrosinase"/>
    <property type="match status" value="1"/>
</dbReference>
<dbReference type="InterPro" id="IPR008922">
    <property type="entry name" value="Di-copper_centre_dom_sf"/>
</dbReference>
<organism evidence="4 5">
    <name type="scientific">Aphanomyces euteiches</name>
    <dbReference type="NCBI Taxonomy" id="100861"/>
    <lineage>
        <taxon>Eukaryota</taxon>
        <taxon>Sar</taxon>
        <taxon>Stramenopiles</taxon>
        <taxon>Oomycota</taxon>
        <taxon>Saprolegniomycetes</taxon>
        <taxon>Saprolegniales</taxon>
        <taxon>Verrucalvaceae</taxon>
        <taxon>Aphanomyces</taxon>
    </lineage>
</organism>
<reference evidence="4 5" key="1">
    <citation type="submission" date="2019-07" db="EMBL/GenBank/DDBJ databases">
        <title>Genomics analysis of Aphanomyces spp. identifies a new class of oomycete effector associated with host adaptation.</title>
        <authorList>
            <person name="Gaulin E."/>
        </authorList>
    </citation>
    <scope>NUCLEOTIDE SEQUENCE [LARGE SCALE GENOMIC DNA]</scope>
    <source>
        <strain evidence="4 5">ATCC 201684</strain>
    </source>
</reference>
<dbReference type="GO" id="GO:0016491">
    <property type="term" value="F:oxidoreductase activity"/>
    <property type="evidence" value="ECO:0007669"/>
    <property type="project" value="InterPro"/>
</dbReference>
<dbReference type="InterPro" id="IPR002227">
    <property type="entry name" value="Tyrosinase_Cu-bd"/>
</dbReference>
<comment type="caution">
    <text evidence="4">The sequence shown here is derived from an EMBL/GenBank/DDBJ whole genome shotgun (WGS) entry which is preliminary data.</text>
</comment>
<keyword evidence="1" id="KW-0479">Metal-binding</keyword>
<dbReference type="Gene3D" id="1.10.1280.10">
    <property type="entry name" value="Di-copper center containing domain from catechol oxidase"/>
    <property type="match status" value="1"/>
</dbReference>